<protein>
    <submittedName>
        <fullName evidence="1">Uncharacterized protein</fullName>
    </submittedName>
</protein>
<accession>A0A5B7X5Q2</accession>
<keyword evidence="2" id="KW-1185">Reference proteome</keyword>
<proteinExistence type="predicted"/>
<reference evidence="1 2" key="1">
    <citation type="submission" date="2019-06" db="EMBL/GenBank/DDBJ databases">
        <title>Complete genome sequence of Antarcticibacterium flavum KCTC 52984T from an Antarctic marine sediment.</title>
        <authorList>
            <person name="Lee Y.M."/>
            <person name="Shin S.C."/>
        </authorList>
    </citation>
    <scope>NUCLEOTIDE SEQUENCE [LARGE SCALE GENOMIC DNA]</scope>
    <source>
        <strain evidence="1 2">KCTC 52984</strain>
    </source>
</reference>
<dbReference type="OrthoDB" id="1444011at2"/>
<dbReference type="AlphaFoldDB" id="A0A5B7X5Q2"/>
<organism evidence="1 2">
    <name type="scientific">Antarcticibacterium flavum</name>
    <dbReference type="NCBI Taxonomy" id="2058175"/>
    <lineage>
        <taxon>Bacteria</taxon>
        <taxon>Pseudomonadati</taxon>
        <taxon>Bacteroidota</taxon>
        <taxon>Flavobacteriia</taxon>
        <taxon>Flavobacteriales</taxon>
        <taxon>Flavobacteriaceae</taxon>
        <taxon>Antarcticibacterium</taxon>
    </lineage>
</organism>
<dbReference type="RefSeq" id="WP_139066537.1">
    <property type="nucleotide sequence ID" value="NZ_CP040812.1"/>
</dbReference>
<evidence type="ECO:0000313" key="2">
    <source>
        <dbReference type="Proteomes" id="UP000309016"/>
    </source>
</evidence>
<sequence>MKPGISVPVQMFIDAQQHQYSRKLKLFIALKLLYKNGKAKLDDNELLFIELVEEIRCRKTTLKYLQFLLDKGWIDYNSKTGYYILKSFDRIRGEMGWKVRMAFPVDFYTYGNIRAVTGAVIYGYLHKDFWRKVRRKKSVQIKGSTYHFLSPNYNPFEAKAPISVLGINKIFQISPSTASRLKNKAGDHQLLSIQKNFSDIIPHKKAMELCLKYNDMRNNLICREGKTRLQLIDTVLPLFLFSKRKKLKA</sequence>
<gene>
    <name evidence="1" type="ORF">FHG64_11500</name>
</gene>
<evidence type="ECO:0000313" key="1">
    <source>
        <dbReference type="EMBL" id="QCY69973.1"/>
    </source>
</evidence>
<name>A0A5B7X5Q2_9FLAO</name>
<dbReference type="Proteomes" id="UP000309016">
    <property type="component" value="Chromosome"/>
</dbReference>
<dbReference type="KEGG" id="afla:FHG64_11500"/>
<dbReference type="EMBL" id="CP040812">
    <property type="protein sequence ID" value="QCY69973.1"/>
    <property type="molecule type" value="Genomic_DNA"/>
</dbReference>